<dbReference type="InterPro" id="IPR011444">
    <property type="entry name" value="DUF1549"/>
</dbReference>
<evidence type="ECO:0000259" key="1">
    <source>
        <dbReference type="Pfam" id="PF07583"/>
    </source>
</evidence>
<evidence type="ECO:0000259" key="3">
    <source>
        <dbReference type="Pfam" id="PF07635"/>
    </source>
</evidence>
<dbReference type="PANTHER" id="PTHR35889:SF3">
    <property type="entry name" value="F-BOX DOMAIN-CONTAINING PROTEIN"/>
    <property type="match status" value="1"/>
</dbReference>
<sequence length="1186" mass="132175">MVAIVVKTLGDEQSIPKLLTRFATLGINADEAPALSGRPRHPSPPYSGVHSPMVGRHSRIFFGLTLCRFITKTLPTVTLIVAIGVTIVPTLADGLNPKEEFFEQKIRPLLIDRCHSCHDASLQESDLRLDSRDGVLQGGVSGAAVIAGNPAQSLLIHAVTGTRNVERMPPDEPLEESEIALLRRWINMGAPWTAQDAPAPVALGDQEAIGRAAETHWAFQPISHPTPPDVTSIHLPAEIHADQWKRNPIDAFVLSRLADSGLSPSPSAQRDVLLRRLSFDLIGLPPTHQQVQSFVNDPRPDPVVIEETVDRLLASEHHGERWARYWLDLARYADTRDWQAQAEIRYPYAYTYRDYVINSLNDDKPYNEFIQEQIAADYYYQQPDAPELAALGFLTVGPLFRNDRLEQAADKIDVVGRGLMGITISCARCHDHKYDPIPIEDYYSLYGVFASCSTPDTYPTIDSGMTDEALLADFEKALAEKQNDLRQYKIELRRDAILDLQERIPTYFDAFVVMGIDKKKEIRGIKSQFNILESAMTPLNNELLARLKRNRDKNDAVGGPWHDALSISEPEFKKQRTQWLNRWLGDADLNPLIAETLKQSSPLTRSDVVKAYAGVIERVMKKTLAVKPLDANEEAIRAAMLDEGGWFDFDPEAVANASRLMGKGRKMLGDLDKAITEVESTHPGAPPRAMTLVDNEKPVTPFVMLRGEANRRGDQVPRQFVSILSPEKREPFVDGSGRRELAEAITSPTNSLTTRVLVNRIWSKYFGVGLAGSLDDFGLRSEPPSHPELLDYLASEFMANGWSMKWLHKTIATSQTYAQSSDFRDEAMRADPDNRLIWRQSRRRLDFEAMRDSILCASGAIDRTVGGKSIKLSEEPFTTRRSVYAYVDRIELDPILRTFDFASPTASAASRPETTIPQQALFGMNHPFVAQQARRIANQAEDAMTTKSRSSDEVIKQLYQNVFARSPSDDELKIAKEFLATSADQAGAMNRQVWQYGFGALTEKIADSSVESGFEPLPHWTGQFYQASDTYPDPDKTFLRLTETGGHPGRDNHHAVIRRWIAPQDGAVNVNGRIKHSRDKGDGVIAAVRCNDVFETFQVCQGEAQTLIKQIPVQAGDAIDFIVAPGETTTADSYTWMNLVVGVKGNLAGQTWRSNTDFAAPPPPALTPLAQLAQALLLTNEFLYLD</sequence>
<organism evidence="4 5">
    <name type="scientific">Neorhodopirellula pilleata</name>
    <dbReference type="NCBI Taxonomy" id="2714738"/>
    <lineage>
        <taxon>Bacteria</taxon>
        <taxon>Pseudomonadati</taxon>
        <taxon>Planctomycetota</taxon>
        <taxon>Planctomycetia</taxon>
        <taxon>Pirellulales</taxon>
        <taxon>Pirellulaceae</taxon>
        <taxon>Neorhodopirellula</taxon>
    </lineage>
</organism>
<reference evidence="4 5" key="1">
    <citation type="submission" date="2019-02" db="EMBL/GenBank/DDBJ databases">
        <title>Deep-cultivation of Planctomycetes and their phenomic and genomic characterization uncovers novel biology.</title>
        <authorList>
            <person name="Wiegand S."/>
            <person name="Jogler M."/>
            <person name="Boedeker C."/>
            <person name="Pinto D."/>
            <person name="Vollmers J."/>
            <person name="Rivas-Marin E."/>
            <person name="Kohn T."/>
            <person name="Peeters S.H."/>
            <person name="Heuer A."/>
            <person name="Rast P."/>
            <person name="Oberbeckmann S."/>
            <person name="Bunk B."/>
            <person name="Jeske O."/>
            <person name="Meyerdierks A."/>
            <person name="Storesund J.E."/>
            <person name="Kallscheuer N."/>
            <person name="Luecker S."/>
            <person name="Lage O.M."/>
            <person name="Pohl T."/>
            <person name="Merkel B.J."/>
            <person name="Hornburger P."/>
            <person name="Mueller R.-W."/>
            <person name="Bruemmer F."/>
            <person name="Labrenz M."/>
            <person name="Spormann A.M."/>
            <person name="Op Den Camp H."/>
            <person name="Overmann J."/>
            <person name="Amann R."/>
            <person name="Jetten M.S.M."/>
            <person name="Mascher T."/>
            <person name="Medema M.H."/>
            <person name="Devos D.P."/>
            <person name="Kaster A.-K."/>
            <person name="Ovreas L."/>
            <person name="Rohde M."/>
            <person name="Galperin M.Y."/>
            <person name="Jogler C."/>
        </authorList>
    </citation>
    <scope>NUCLEOTIDE SEQUENCE [LARGE SCALE GENOMIC DNA]</scope>
    <source>
        <strain evidence="4 5">Pla100</strain>
    </source>
</reference>
<feature type="domain" description="DUF1549" evidence="1">
    <location>
        <begin position="248"/>
        <end position="452"/>
    </location>
</feature>
<evidence type="ECO:0000313" key="5">
    <source>
        <dbReference type="Proteomes" id="UP000316213"/>
    </source>
</evidence>
<dbReference type="InterPro" id="IPR022655">
    <property type="entry name" value="DUF1553"/>
</dbReference>
<feature type="domain" description="Cytochrome C Planctomycete-type" evidence="3">
    <location>
        <begin position="114"/>
        <end position="172"/>
    </location>
</feature>
<evidence type="ECO:0000259" key="2">
    <source>
        <dbReference type="Pfam" id="PF07587"/>
    </source>
</evidence>
<dbReference type="Pfam" id="PF07587">
    <property type="entry name" value="PSD1"/>
    <property type="match status" value="1"/>
</dbReference>
<dbReference type="Pfam" id="PF07635">
    <property type="entry name" value="PSCyt1"/>
    <property type="match status" value="1"/>
</dbReference>
<keyword evidence="5" id="KW-1185">Reference proteome</keyword>
<name>A0A5C5ZKL2_9BACT</name>
<dbReference type="Pfam" id="PF07583">
    <property type="entry name" value="PSCyt2"/>
    <property type="match status" value="1"/>
</dbReference>
<feature type="domain" description="DUF1553" evidence="2">
    <location>
        <begin position="737"/>
        <end position="979"/>
    </location>
</feature>
<accession>A0A5C5ZKL2</accession>
<dbReference type="EMBL" id="SJPM01000027">
    <property type="protein sequence ID" value="TWT87770.1"/>
    <property type="molecule type" value="Genomic_DNA"/>
</dbReference>
<evidence type="ECO:0000313" key="4">
    <source>
        <dbReference type="EMBL" id="TWT87770.1"/>
    </source>
</evidence>
<comment type="caution">
    <text evidence="4">The sequence shown here is derived from an EMBL/GenBank/DDBJ whole genome shotgun (WGS) entry which is preliminary data.</text>
</comment>
<dbReference type="Proteomes" id="UP000316213">
    <property type="component" value="Unassembled WGS sequence"/>
</dbReference>
<gene>
    <name evidence="4" type="ORF">Pla100_59380</name>
</gene>
<dbReference type="AlphaFoldDB" id="A0A5C5ZKL2"/>
<proteinExistence type="predicted"/>
<dbReference type="PANTHER" id="PTHR35889">
    <property type="entry name" value="CYCLOINULO-OLIGOSACCHARIDE FRUCTANOTRANSFERASE-RELATED"/>
    <property type="match status" value="1"/>
</dbReference>
<protein>
    <submittedName>
        <fullName evidence="4">Planctomycete cytochrome C</fullName>
    </submittedName>
</protein>
<dbReference type="InterPro" id="IPR011429">
    <property type="entry name" value="Cyt_c_Planctomycete-type"/>
</dbReference>